<proteinExistence type="predicted"/>
<evidence type="ECO:0000313" key="2">
    <source>
        <dbReference type="EMBL" id="SPK71036.1"/>
    </source>
</evidence>
<protein>
    <recommendedName>
        <fullName evidence="1">DUF4123 domain-containing protein</fullName>
    </recommendedName>
</protein>
<dbReference type="InterPro" id="IPR025391">
    <property type="entry name" value="DUF4123"/>
</dbReference>
<dbReference type="Proteomes" id="UP000255505">
    <property type="component" value="Chromosome I"/>
</dbReference>
<evidence type="ECO:0000313" key="3">
    <source>
        <dbReference type="Proteomes" id="UP000255505"/>
    </source>
</evidence>
<reference evidence="2 3" key="1">
    <citation type="submission" date="2018-01" db="EMBL/GenBank/DDBJ databases">
        <authorList>
            <person name="Gaut B.S."/>
            <person name="Morton B.R."/>
            <person name="Clegg M.T."/>
            <person name="Duvall M.R."/>
        </authorList>
    </citation>
    <scope>NUCLEOTIDE SEQUENCE [LARGE SCALE GENOMIC DNA]</scope>
    <source>
        <strain evidence="2">Cupriavidus taiwanensis LMG 19425</strain>
    </source>
</reference>
<dbReference type="Pfam" id="PF13503">
    <property type="entry name" value="DUF4123"/>
    <property type="match status" value="1"/>
</dbReference>
<name>A0A375I8A0_9BURK</name>
<gene>
    <name evidence="2" type="ORF">CT19425_30260</name>
</gene>
<dbReference type="AlphaFoldDB" id="A0A375I8A0"/>
<sequence length="64" mass="7632">MRLDIKLPDGRTALLRFWDPRVLAALFQLMAGGQRTEFFRHIHEWHLLDKGIRFWIGRQDADAQ</sequence>
<evidence type="ECO:0000259" key="1">
    <source>
        <dbReference type="Pfam" id="PF13503"/>
    </source>
</evidence>
<feature type="domain" description="DUF4123" evidence="1">
    <location>
        <begin position="3"/>
        <end position="36"/>
    </location>
</feature>
<dbReference type="EMBL" id="LT991976">
    <property type="protein sequence ID" value="SPK71036.1"/>
    <property type="molecule type" value="Genomic_DNA"/>
</dbReference>
<organism evidence="2 3">
    <name type="scientific">Cupriavidus taiwanensis</name>
    <dbReference type="NCBI Taxonomy" id="164546"/>
    <lineage>
        <taxon>Bacteria</taxon>
        <taxon>Pseudomonadati</taxon>
        <taxon>Pseudomonadota</taxon>
        <taxon>Betaproteobacteria</taxon>
        <taxon>Burkholderiales</taxon>
        <taxon>Burkholderiaceae</taxon>
        <taxon>Cupriavidus</taxon>
    </lineage>
</organism>
<accession>A0A375I8A0</accession>